<keyword evidence="4" id="KW-0472">Membrane</keyword>
<accession>A0AA39FTU4</accession>
<dbReference type="InterPro" id="IPR050726">
    <property type="entry name" value="mGluR"/>
</dbReference>
<evidence type="ECO:0000313" key="8">
    <source>
        <dbReference type="Proteomes" id="UP001168972"/>
    </source>
</evidence>
<dbReference type="Gene3D" id="3.40.50.2300">
    <property type="match status" value="1"/>
</dbReference>
<proteinExistence type="predicted"/>
<keyword evidence="3" id="KW-1133">Transmembrane helix</keyword>
<comment type="subcellular location">
    <subcellularLocation>
        <location evidence="1">Membrane</location>
        <topology evidence="1">Multi-pass membrane protein</topology>
    </subcellularLocation>
</comment>
<evidence type="ECO:0000256" key="3">
    <source>
        <dbReference type="ARBA" id="ARBA00022989"/>
    </source>
</evidence>
<gene>
    <name evidence="7" type="ORF">PV327_009453</name>
</gene>
<dbReference type="AlphaFoldDB" id="A0AA39FTU4"/>
<evidence type="ECO:0000256" key="6">
    <source>
        <dbReference type="ARBA" id="ARBA00023180"/>
    </source>
</evidence>
<dbReference type="SUPFAM" id="SSF53822">
    <property type="entry name" value="Periplasmic binding protein-like I"/>
    <property type="match status" value="1"/>
</dbReference>
<evidence type="ECO:0000256" key="5">
    <source>
        <dbReference type="ARBA" id="ARBA00023170"/>
    </source>
</evidence>
<keyword evidence="8" id="KW-1185">Reference proteome</keyword>
<dbReference type="PANTHER" id="PTHR24060">
    <property type="entry name" value="METABOTROPIC GLUTAMATE RECEPTOR"/>
    <property type="match status" value="1"/>
</dbReference>
<name>A0AA39FTU4_MICHY</name>
<dbReference type="EMBL" id="JAQQBR010000005">
    <property type="protein sequence ID" value="KAK0175725.1"/>
    <property type="molecule type" value="Genomic_DNA"/>
</dbReference>
<sequence>MWSELYVTGMKIFFKSLYFVLKKIEEVDVLTYAEEHFPNENKSTTNSDNNNNLLLKAPVNNKPSEFHVNEIDVIKEIAINSRKLNRFKDKKFVIANANGPVFSYPSSMEMKKDSDGRYLQTKDLSRSRLPLLYQPKDKKFFKLLNLLNLKNNSNKEHVLCKRLPVEYEISMRNISISIHHKILESTEYEKNKKKEQVKMSSNEKTLKPIKKNIPMKHHDLLSINKSIRNNVMKTSDTTFKLPLTVLTKFSSSPPCVKHETSLANEESRDKNQAIQPKQVREFQLDEEFSQIPATIKTSSDTTKFNNEKYTNNYYDEIMMTKYSNYYDKLKDVTSSFSSFSSSFVDKKITKINTRKKTPIKRMTREVSPNEIDEKLLFASNIERKKSFKIIASSFIDKNKLSNSTNGNISLPHYQNTSSINDQLKNHMKISLLNETDNISLISSMPDSKSSDVHEHLPTSIITSNSKSPSDANTSLTIKLYSGDYELDVDSARNIVPLETTARTIENLTSQTETVTLCDKKLLGMSGVSETITDIKFLENAIKPNLNWSISHDKVGPVISALSNNRKKLIVHNEEGVNADSEIPIGNETLEISAKNNDRIHHRILNSTLTVNNEHQTITNEYRLPIPLSNSQLDVIQSQTKIGNVKIQLNKVALSDKNIDNATVKSATAIQTQMQNKEWKNIARNNNDNTSSLSINANGISDRMFNDLENHMSLSTTENVRTIVHSDARTLADSRNSEHENSTRVLLNQWPVKHNAIVEGNLVLGGLMMVHEREDTVTCGPVMAQGGIQALEAMLYTLDWLNERNIVPGVKIGAHILDDCDKDTYGLEMAVDFIKGQ</sequence>
<comment type="caution">
    <text evidence="7">The sequence shown here is derived from an EMBL/GenBank/DDBJ whole genome shotgun (WGS) entry which is preliminary data.</text>
</comment>
<dbReference type="GO" id="GO:0004930">
    <property type="term" value="F:G protein-coupled receptor activity"/>
    <property type="evidence" value="ECO:0007669"/>
    <property type="project" value="InterPro"/>
</dbReference>
<keyword evidence="6" id="KW-0325">Glycoprotein</keyword>
<reference evidence="7" key="2">
    <citation type="submission" date="2023-03" db="EMBL/GenBank/DDBJ databases">
        <authorList>
            <person name="Inwood S.N."/>
            <person name="Skelly J.G."/>
            <person name="Guhlin J."/>
            <person name="Harrop T.W.R."/>
            <person name="Goldson S.G."/>
            <person name="Dearden P.K."/>
        </authorList>
    </citation>
    <scope>NUCLEOTIDE SEQUENCE</scope>
    <source>
        <strain evidence="7">Lincoln</strain>
        <tissue evidence="7">Whole body</tissue>
    </source>
</reference>
<protein>
    <recommendedName>
        <fullName evidence="9">Metabotropic glutamate receptor 2</fullName>
    </recommendedName>
</protein>
<keyword evidence="5" id="KW-0675">Receptor</keyword>
<evidence type="ECO:0008006" key="9">
    <source>
        <dbReference type="Google" id="ProtNLM"/>
    </source>
</evidence>
<dbReference type="InterPro" id="IPR028082">
    <property type="entry name" value="Peripla_BP_I"/>
</dbReference>
<keyword evidence="2" id="KW-0812">Transmembrane</keyword>
<evidence type="ECO:0000256" key="2">
    <source>
        <dbReference type="ARBA" id="ARBA00022692"/>
    </source>
</evidence>
<organism evidence="7 8">
    <name type="scientific">Microctonus hyperodae</name>
    <name type="common">Parasitoid wasp</name>
    <dbReference type="NCBI Taxonomy" id="165561"/>
    <lineage>
        <taxon>Eukaryota</taxon>
        <taxon>Metazoa</taxon>
        <taxon>Ecdysozoa</taxon>
        <taxon>Arthropoda</taxon>
        <taxon>Hexapoda</taxon>
        <taxon>Insecta</taxon>
        <taxon>Pterygota</taxon>
        <taxon>Neoptera</taxon>
        <taxon>Endopterygota</taxon>
        <taxon>Hymenoptera</taxon>
        <taxon>Apocrita</taxon>
        <taxon>Ichneumonoidea</taxon>
        <taxon>Braconidae</taxon>
        <taxon>Euphorinae</taxon>
        <taxon>Microctonus</taxon>
    </lineage>
</organism>
<dbReference type="Proteomes" id="UP001168972">
    <property type="component" value="Unassembled WGS sequence"/>
</dbReference>
<dbReference type="PRINTS" id="PR00248">
    <property type="entry name" value="GPCRMGR"/>
</dbReference>
<reference evidence="7" key="1">
    <citation type="journal article" date="2023" name="bioRxiv">
        <title>Scaffold-level genome assemblies of two parasitoid biocontrol wasps reveal the parthenogenesis mechanism and an associated novel virus.</title>
        <authorList>
            <person name="Inwood S."/>
            <person name="Skelly J."/>
            <person name="Guhlin J."/>
            <person name="Harrop T."/>
            <person name="Goldson S."/>
            <person name="Dearden P."/>
        </authorList>
    </citation>
    <scope>NUCLEOTIDE SEQUENCE</scope>
    <source>
        <strain evidence="7">Lincoln</strain>
        <tissue evidence="7">Whole body</tissue>
    </source>
</reference>
<evidence type="ECO:0000256" key="4">
    <source>
        <dbReference type="ARBA" id="ARBA00023136"/>
    </source>
</evidence>
<evidence type="ECO:0000313" key="7">
    <source>
        <dbReference type="EMBL" id="KAK0175725.1"/>
    </source>
</evidence>
<dbReference type="InterPro" id="IPR000337">
    <property type="entry name" value="GPCR_3"/>
</dbReference>
<evidence type="ECO:0000256" key="1">
    <source>
        <dbReference type="ARBA" id="ARBA00004141"/>
    </source>
</evidence>
<dbReference type="GO" id="GO:0016020">
    <property type="term" value="C:membrane"/>
    <property type="evidence" value="ECO:0007669"/>
    <property type="project" value="UniProtKB-SubCell"/>
</dbReference>